<protein>
    <recommendedName>
        <fullName evidence="4">Pectate lyase</fullName>
    </recommendedName>
</protein>
<organism evidence="2 3">
    <name type="scientific">Ilex paraguariensis</name>
    <name type="common">yerba mate</name>
    <dbReference type="NCBI Taxonomy" id="185542"/>
    <lineage>
        <taxon>Eukaryota</taxon>
        <taxon>Viridiplantae</taxon>
        <taxon>Streptophyta</taxon>
        <taxon>Embryophyta</taxon>
        <taxon>Tracheophyta</taxon>
        <taxon>Spermatophyta</taxon>
        <taxon>Magnoliopsida</taxon>
        <taxon>eudicotyledons</taxon>
        <taxon>Gunneridae</taxon>
        <taxon>Pentapetalae</taxon>
        <taxon>asterids</taxon>
        <taxon>campanulids</taxon>
        <taxon>Aquifoliales</taxon>
        <taxon>Aquifoliaceae</taxon>
        <taxon>Ilex</taxon>
    </lineage>
</organism>
<dbReference type="PANTHER" id="PTHR31683:SF208">
    <property type="entry name" value="PECTATE LYASE"/>
    <property type="match status" value="1"/>
</dbReference>
<evidence type="ECO:0008006" key="4">
    <source>
        <dbReference type="Google" id="ProtNLM"/>
    </source>
</evidence>
<name>A0ABC8U147_9AQUA</name>
<sequence>MAVTKRDYADEQTWKHWTWSSESDVLMNGAFFVESGSPLGSKFVGNQYDKITAAPGGYAATMTRFAGALSCRVGRPC</sequence>
<dbReference type="InterPro" id="IPR045032">
    <property type="entry name" value="PEL"/>
</dbReference>
<evidence type="ECO:0000313" key="2">
    <source>
        <dbReference type="EMBL" id="CAK9175387.1"/>
    </source>
</evidence>
<reference evidence="2 3" key="1">
    <citation type="submission" date="2024-02" db="EMBL/GenBank/DDBJ databases">
        <authorList>
            <person name="Vignale AGUSTIN F."/>
            <person name="Sosa J E."/>
            <person name="Modenutti C."/>
        </authorList>
    </citation>
    <scope>NUCLEOTIDE SEQUENCE [LARGE SCALE GENOMIC DNA]</scope>
</reference>
<evidence type="ECO:0000256" key="1">
    <source>
        <dbReference type="ARBA" id="ARBA00022729"/>
    </source>
</evidence>
<dbReference type="InterPro" id="IPR012334">
    <property type="entry name" value="Pectin_lyas_fold"/>
</dbReference>
<dbReference type="AlphaFoldDB" id="A0ABC8U147"/>
<dbReference type="Gene3D" id="2.160.20.10">
    <property type="entry name" value="Single-stranded right-handed beta-helix, Pectin lyase-like"/>
    <property type="match status" value="1"/>
</dbReference>
<comment type="caution">
    <text evidence="2">The sequence shown here is derived from an EMBL/GenBank/DDBJ whole genome shotgun (WGS) entry which is preliminary data.</text>
</comment>
<dbReference type="PRINTS" id="PR00807">
    <property type="entry name" value="AMBALLERGEN"/>
</dbReference>
<dbReference type="InterPro" id="IPR011050">
    <property type="entry name" value="Pectin_lyase_fold/virulence"/>
</dbReference>
<dbReference type="Proteomes" id="UP001642360">
    <property type="component" value="Unassembled WGS sequence"/>
</dbReference>
<evidence type="ECO:0000313" key="3">
    <source>
        <dbReference type="Proteomes" id="UP001642360"/>
    </source>
</evidence>
<gene>
    <name evidence="2" type="ORF">ILEXP_LOCUS45178</name>
</gene>
<dbReference type="EMBL" id="CAUOFW020006602">
    <property type="protein sequence ID" value="CAK9175387.1"/>
    <property type="molecule type" value="Genomic_DNA"/>
</dbReference>
<proteinExistence type="predicted"/>
<dbReference type="PANTHER" id="PTHR31683">
    <property type="entry name" value="PECTATE LYASE 18-RELATED"/>
    <property type="match status" value="1"/>
</dbReference>
<keyword evidence="1" id="KW-0732">Signal</keyword>
<keyword evidence="3" id="KW-1185">Reference proteome</keyword>
<accession>A0ABC8U147</accession>
<dbReference type="SUPFAM" id="SSF51126">
    <property type="entry name" value="Pectin lyase-like"/>
    <property type="match status" value="1"/>
</dbReference>
<dbReference type="InterPro" id="IPR018082">
    <property type="entry name" value="AmbAllergen"/>
</dbReference>